<dbReference type="EMBL" id="AUPL01005652">
    <property type="protein sequence ID" value="ESL06671.1"/>
    <property type="molecule type" value="Genomic_DNA"/>
</dbReference>
<comment type="function">
    <text evidence="5">Converts proline to delta-1-pyrroline-5-carboxylate.</text>
</comment>
<comment type="catalytic activity">
    <reaction evidence="5">
        <text>L-proline + a quinone = (S)-1-pyrroline-5-carboxylate + a quinol + H(+)</text>
        <dbReference type="Rhea" id="RHEA:23784"/>
        <dbReference type="ChEBI" id="CHEBI:15378"/>
        <dbReference type="ChEBI" id="CHEBI:17388"/>
        <dbReference type="ChEBI" id="CHEBI:24646"/>
        <dbReference type="ChEBI" id="CHEBI:60039"/>
        <dbReference type="ChEBI" id="CHEBI:132124"/>
        <dbReference type="EC" id="1.5.5.2"/>
    </reaction>
</comment>
<dbReference type="GO" id="GO:0010133">
    <property type="term" value="P:L-proline catabolic process to L-glutamate"/>
    <property type="evidence" value="ECO:0007669"/>
    <property type="project" value="TreeGrafter"/>
</dbReference>
<dbReference type="AlphaFoldDB" id="A0A061IXT0"/>
<dbReference type="OrthoDB" id="5464at2759"/>
<dbReference type="Gene3D" id="3.20.20.220">
    <property type="match status" value="2"/>
</dbReference>
<comment type="caution">
    <text evidence="7">The sequence shown here is derived from an EMBL/GenBank/DDBJ whole genome shotgun (WGS) entry which is preliminary data.</text>
</comment>
<reference evidence="7 8" key="1">
    <citation type="submission" date="2013-07" db="EMBL/GenBank/DDBJ databases">
        <authorList>
            <person name="Stoco P.H."/>
            <person name="Wagner G."/>
            <person name="Gerber A."/>
            <person name="Zaha A."/>
            <person name="Thompson C."/>
            <person name="Bartholomeu D.C."/>
            <person name="Luckemeyer D.D."/>
            <person name="Bahia D."/>
            <person name="Loreto E."/>
            <person name="Prestes E.B."/>
            <person name="Lima F.M."/>
            <person name="Rodrigues-Luiz G."/>
            <person name="Vallejo G.A."/>
            <person name="Filho J.F."/>
            <person name="Monteiro K.M."/>
            <person name="Tyler K.M."/>
            <person name="de Almeida L.G."/>
            <person name="Ortiz M.F."/>
            <person name="Siervo M.A."/>
            <person name="de Moraes M.H."/>
            <person name="Cunha O.L."/>
            <person name="Mendonca-Neto R."/>
            <person name="Silva R."/>
            <person name="Teixeira S.M."/>
            <person name="Murta S.M."/>
            <person name="Sincero T.C."/>
            <person name="Mendes T.A."/>
            <person name="Urmenyi T.P."/>
            <person name="Silva V.G."/>
            <person name="da Rocha W.D."/>
            <person name="Andersson B."/>
            <person name="Romanha A.J."/>
            <person name="Steindel M."/>
            <person name="de Vasconcelos A.T."/>
            <person name="Grisard E.C."/>
        </authorList>
    </citation>
    <scope>NUCLEOTIDE SEQUENCE [LARGE SCALE GENOMIC DNA]</scope>
    <source>
        <strain evidence="7 8">SC58</strain>
    </source>
</reference>
<evidence type="ECO:0000256" key="5">
    <source>
        <dbReference type="RuleBase" id="RU364054"/>
    </source>
</evidence>
<dbReference type="InterPro" id="IPR002872">
    <property type="entry name" value="Proline_DH_dom"/>
</dbReference>
<dbReference type="EC" id="1.5.5.2" evidence="2 5"/>
<evidence type="ECO:0000256" key="4">
    <source>
        <dbReference type="ARBA" id="ARBA00023062"/>
    </source>
</evidence>
<dbReference type="PANTHER" id="PTHR13914:SF0">
    <property type="entry name" value="PROLINE DEHYDROGENASE 1, MITOCHONDRIAL"/>
    <property type="match status" value="1"/>
</dbReference>
<dbReference type="VEuPathDB" id="TriTrypDB:TRSC58_05652"/>
<dbReference type="SUPFAM" id="SSF51730">
    <property type="entry name" value="FAD-linked oxidoreductase"/>
    <property type="match status" value="1"/>
</dbReference>
<organism evidence="7 8">
    <name type="scientific">Trypanosoma rangeli SC58</name>
    <dbReference type="NCBI Taxonomy" id="429131"/>
    <lineage>
        <taxon>Eukaryota</taxon>
        <taxon>Discoba</taxon>
        <taxon>Euglenozoa</taxon>
        <taxon>Kinetoplastea</taxon>
        <taxon>Metakinetoplastina</taxon>
        <taxon>Trypanosomatida</taxon>
        <taxon>Trypanosomatidae</taxon>
        <taxon>Trypanosoma</taxon>
        <taxon>Herpetosoma</taxon>
    </lineage>
</organism>
<dbReference type="InterPro" id="IPR015659">
    <property type="entry name" value="Proline_oxidase"/>
</dbReference>
<feature type="domain" description="Proline dehydrogenase" evidence="6">
    <location>
        <begin position="256"/>
        <end position="534"/>
    </location>
</feature>
<dbReference type="GO" id="GO:0005739">
    <property type="term" value="C:mitochondrion"/>
    <property type="evidence" value="ECO:0007669"/>
    <property type="project" value="TreeGrafter"/>
</dbReference>
<dbReference type="InterPro" id="IPR029041">
    <property type="entry name" value="FAD-linked_oxidoreductase-like"/>
</dbReference>
<evidence type="ECO:0000256" key="1">
    <source>
        <dbReference type="ARBA" id="ARBA00005869"/>
    </source>
</evidence>
<keyword evidence="8" id="KW-1185">Reference proteome</keyword>
<evidence type="ECO:0000313" key="8">
    <source>
        <dbReference type="Proteomes" id="UP000031737"/>
    </source>
</evidence>
<name>A0A061IXT0_TRYRA</name>
<evidence type="ECO:0000256" key="3">
    <source>
        <dbReference type="ARBA" id="ARBA00023002"/>
    </source>
</evidence>
<dbReference type="Proteomes" id="UP000031737">
    <property type="component" value="Unassembled WGS sequence"/>
</dbReference>
<gene>
    <name evidence="7" type="ORF">TRSC58_05652</name>
</gene>
<dbReference type="GO" id="GO:0004657">
    <property type="term" value="F:proline dehydrogenase activity"/>
    <property type="evidence" value="ECO:0007669"/>
    <property type="project" value="UniProtKB-EC"/>
</dbReference>
<comment type="similarity">
    <text evidence="1 5">Belongs to the proline oxidase family.</text>
</comment>
<keyword evidence="3 5" id="KW-0560">Oxidoreductase</keyword>
<dbReference type="PANTHER" id="PTHR13914">
    <property type="entry name" value="PROLINE OXIDASE"/>
    <property type="match status" value="1"/>
</dbReference>
<dbReference type="Pfam" id="PF01619">
    <property type="entry name" value="Pro_dh"/>
    <property type="match status" value="1"/>
</dbReference>
<evidence type="ECO:0000259" key="6">
    <source>
        <dbReference type="Pfam" id="PF01619"/>
    </source>
</evidence>
<keyword evidence="4 5" id="KW-0642">Proline metabolism</keyword>
<comment type="cofactor">
    <cofactor evidence="5">
        <name>FAD</name>
        <dbReference type="ChEBI" id="CHEBI:57692"/>
    </cofactor>
</comment>
<accession>A0A061IXT0</accession>
<keyword evidence="5" id="KW-0274">FAD</keyword>
<protein>
    <recommendedName>
        <fullName evidence="2 5">Proline dehydrogenase</fullName>
        <ecNumber evidence="2 5">1.5.5.2</ecNumber>
    </recommendedName>
</protein>
<dbReference type="GO" id="GO:0071949">
    <property type="term" value="F:FAD binding"/>
    <property type="evidence" value="ECO:0007669"/>
    <property type="project" value="TreeGrafter"/>
</dbReference>
<dbReference type="FunFam" id="3.20.20.220:FF:000025">
    <property type="entry name" value="Proline dehydrogenase"/>
    <property type="match status" value="1"/>
</dbReference>
<proteinExistence type="inferred from homology"/>
<keyword evidence="5" id="KW-0285">Flavoprotein</keyword>
<evidence type="ECO:0000256" key="2">
    <source>
        <dbReference type="ARBA" id="ARBA00012695"/>
    </source>
</evidence>
<sequence length="566" mass="64905">MMFRNVSKFASKVSQELPLQSRRIQPVNFYDDTVFREKSLWGLIRALCVLRVCRIQYLCKNSVAIMKKSEKIVGPFLTYETIVRATVYSHFCAGTDERELKKTVKALEKQGIGSVLDYAAEADVGGFVPAPGAKEAPDLSMAALVDNTSVKYMPHGQLYDENMKLYIMCVMHASLNQPVNGVGLAAVKVTGMCDPQLLARVSAILHSVHYGWVKFFAHENPPPLEECRVVMGTNREHQLHITREQLIKGFTEYSPARKYTEQEVEAVVKALDDKNEGKVNYYRFKKFVSEAVLALEPTSVQKLIVDKLPKLTEEERELWRALHKRLSVIVRTARDLRVRVLFDAEQTFYQLAIDSIVVQFQREFNENEPIVYNTYQCYLTYTEDRVFNDLTRAMLEGWVWGGKVVRGAYMDQERETAAKYNYKSPVWPTYEQTSACYQACAKRILDEFVRLPNVPFEVLFGTHNKASVQQISEAIMKLPSVKGRAVFAQLYGMADHLTIPLKKAGFRVFKYVPYGPVKETIHYLGRRASENSAVLDNGGSEEVQLMRKELRRRLCWFMKDWKKAKG</sequence>
<evidence type="ECO:0000313" key="7">
    <source>
        <dbReference type="EMBL" id="ESL06671.1"/>
    </source>
</evidence>